<feature type="region of interest" description="Disordered" evidence="12">
    <location>
        <begin position="1"/>
        <end position="26"/>
    </location>
</feature>
<keyword evidence="6" id="KW-0945">Host-virus interaction</keyword>
<evidence type="ECO:0000256" key="11">
    <source>
        <dbReference type="ARBA" id="ARBA00023296"/>
    </source>
</evidence>
<evidence type="ECO:0000313" key="14">
    <source>
        <dbReference type="EMBL" id="APC26077.1"/>
    </source>
</evidence>
<keyword evidence="8" id="KW-0946">Virion</keyword>
<evidence type="ECO:0000256" key="12">
    <source>
        <dbReference type="SAM" id="MobiDB-lite"/>
    </source>
</evidence>
<evidence type="ECO:0000259" key="13">
    <source>
        <dbReference type="Pfam" id="PF00541"/>
    </source>
</evidence>
<evidence type="ECO:0000256" key="9">
    <source>
        <dbReference type="ARBA" id="ARBA00022921"/>
    </source>
</evidence>
<sequence>MKRARALPADYDPVYPYEQPAPPTQPPFFNRNKGLTESPPGTLALNVTSPLGFTNTGQLKVNTGNGLKLDQGNLQVSLGAGLTTNSQGEITLQQPNTALTFTSPLHKNNDEVSLTIGDGLRDDNGTLKVTFPPPPPPLSFTNPLSLSNNSVSLQVGAGLQVSGTGLSTVPETYNDPLEKTDQGVNLKVGAGLTVSSGQLQAVPPPSVTYSAPLAKNNNTVSLTIGTGLQIQGNALTAPPPQIPPPLSFSAPLTKNNNSVTLQVGRGLAVQNNALESTAETLSFTAPLAKNGTTVSLSANNGLTVNGGNLAVNVGQGLQVTNGAVTAKIGPTLTFNNGAIEVVRPPSSTNVTLWTGPSPSVNASINGTPVIRSFVCLSRNYNLVTLTANFTGEGTYRLVYPTQSKFSLIMDFDQFGQLISTGNINSTTTWGEKPLGDNTVQAHPSHTWKLCMPNAAVYNKASTPCVFYNRISLDTKTLDDTANRNIDCLVLLNTSPTSIAAYSITFRFLNFNRLSGGTLFITDNISCSFVGENQ</sequence>
<dbReference type="InterPro" id="IPR000978">
    <property type="entry name" value="Adeno_fibre_knob"/>
</dbReference>
<dbReference type="Gene3D" id="2.10.25.20">
    <property type="entry name" value="reovirus attachment protein sigma1, domain 1"/>
    <property type="match status" value="2"/>
</dbReference>
<dbReference type="Gene3D" id="2.60.90.10">
    <property type="entry name" value="Adenovirus pIV-related, attachment domain"/>
    <property type="match status" value="1"/>
</dbReference>
<dbReference type="GO" id="GO:0007155">
    <property type="term" value="P:cell adhesion"/>
    <property type="evidence" value="ECO:0007669"/>
    <property type="project" value="InterPro"/>
</dbReference>
<dbReference type="SUPFAM" id="SSF49835">
    <property type="entry name" value="Virus attachment protein globular domain"/>
    <property type="match status" value="1"/>
</dbReference>
<dbReference type="InterPro" id="IPR000931">
    <property type="entry name" value="Adeno_fibre"/>
</dbReference>
<reference evidence="14 15" key="1">
    <citation type="journal article" date="2016" name="J. Virol.">
        <title>Evolution and cryo-EM capsid structure of a North American bat adenovirus and its relationship to other mastadenoviruses.</title>
        <authorList>
            <person name="Hackenbrack N."/>
            <person name="Rogers M.B."/>
            <person name="Ashley R.E."/>
            <person name="Keel M.K."/>
            <person name="Kubiski S.V."/>
            <person name="Bryan J.A."/>
            <person name="Ghedin E."/>
            <person name="Holmes E.C."/>
            <person name="Hafenstein S.L."/>
            <person name="Allison A.B."/>
        </authorList>
    </citation>
    <scope>NUCLEOTIDE SEQUENCE [LARGE SCALE GENOMIC DNA]</scope>
    <source>
        <strain evidence="14">250-A</strain>
    </source>
</reference>
<keyword evidence="15" id="KW-1185">Reference proteome</keyword>
<dbReference type="InterPro" id="IPR009013">
    <property type="entry name" value="Attachment_protein_shaft_sf"/>
</dbReference>
<comment type="subcellular location">
    <subcellularLocation>
        <location evidence="1">Host nucleus</location>
    </subcellularLocation>
    <subcellularLocation>
        <location evidence="2">Virion</location>
    </subcellularLocation>
</comment>
<evidence type="ECO:0000256" key="2">
    <source>
        <dbReference type="ARBA" id="ARBA00004328"/>
    </source>
</evidence>
<evidence type="ECO:0000256" key="5">
    <source>
        <dbReference type="ARBA" id="ARBA00022562"/>
    </source>
</evidence>
<evidence type="ECO:0000256" key="3">
    <source>
        <dbReference type="ARBA" id="ARBA00006685"/>
    </source>
</evidence>
<dbReference type="GO" id="GO:0098671">
    <property type="term" value="P:adhesion receptor-mediated virion attachment to host cell"/>
    <property type="evidence" value="ECO:0007669"/>
    <property type="project" value="UniProtKB-KW"/>
</dbReference>
<dbReference type="InterPro" id="IPR008982">
    <property type="entry name" value="Adenovirus_pIV-like_att"/>
</dbReference>
<dbReference type="GeneID" id="39105739"/>
<evidence type="ECO:0000256" key="10">
    <source>
        <dbReference type="ARBA" id="ARBA00023165"/>
    </source>
</evidence>
<evidence type="ECO:0000256" key="1">
    <source>
        <dbReference type="ARBA" id="ARBA00004147"/>
    </source>
</evidence>
<dbReference type="GO" id="GO:0046718">
    <property type="term" value="P:symbiont entry into host cell"/>
    <property type="evidence" value="ECO:0007669"/>
    <property type="project" value="UniProtKB-KW"/>
</dbReference>
<dbReference type="GO" id="GO:0042025">
    <property type="term" value="C:host cell nucleus"/>
    <property type="evidence" value="ECO:0007669"/>
    <property type="project" value="UniProtKB-SubCell"/>
</dbReference>
<proteinExistence type="inferred from homology"/>
<organism evidence="14 15">
    <name type="scientific">Bat mastadenovirus G</name>
    <dbReference type="NCBI Taxonomy" id="2015376"/>
    <lineage>
        <taxon>Viruses</taxon>
        <taxon>Varidnaviria</taxon>
        <taxon>Bamfordvirae</taxon>
        <taxon>Preplasmiviricota</taxon>
        <taxon>Polisuviricotina</taxon>
        <taxon>Pharingeaviricetes</taxon>
        <taxon>Rowavirales</taxon>
        <taxon>Adenoviridae</taxon>
        <taxon>Mastadenovirus</taxon>
        <taxon>Mastadenovirus magnauris</taxon>
    </lineage>
</organism>
<name>A0A1J0FAR5_9ADEN</name>
<dbReference type="OrthoDB" id="14820at10239"/>
<dbReference type="GO" id="GO:0019028">
    <property type="term" value="C:viral capsid"/>
    <property type="evidence" value="ECO:0007669"/>
    <property type="project" value="UniProtKB-KW"/>
</dbReference>
<protein>
    <submittedName>
        <fullName evidence="14">Protein IV</fullName>
    </submittedName>
</protein>
<evidence type="ECO:0000256" key="7">
    <source>
        <dbReference type="ARBA" id="ARBA00022804"/>
    </source>
</evidence>
<dbReference type="Gene3D" id="6.20.10.20">
    <property type="match status" value="4"/>
</dbReference>
<dbReference type="Proteomes" id="UP000204594">
    <property type="component" value="Segment"/>
</dbReference>
<keyword evidence="7" id="KW-1161">Viral attachment to host cell</keyword>
<dbReference type="KEGG" id="vg:39105739"/>
<dbReference type="EMBL" id="KX871230">
    <property type="protein sequence ID" value="APC26077.1"/>
    <property type="molecule type" value="Genomic_DNA"/>
</dbReference>
<keyword evidence="11" id="KW-1160">Virus entry into host cell</keyword>
<evidence type="ECO:0000256" key="8">
    <source>
        <dbReference type="ARBA" id="ARBA00022844"/>
    </source>
</evidence>
<dbReference type="Pfam" id="PF00608">
    <property type="entry name" value="Adeno_shaft"/>
    <property type="match status" value="7"/>
</dbReference>
<dbReference type="SUPFAM" id="SSF51225">
    <property type="entry name" value="Fibre shaft of virus attachment proteins"/>
    <property type="match status" value="3"/>
</dbReference>
<accession>A0A1J0FAR5</accession>
<comment type="similarity">
    <text evidence="3">Belongs to the adenoviridae fiber family.</text>
</comment>
<keyword evidence="4" id="KW-0167">Capsid protein</keyword>
<evidence type="ECO:0000256" key="6">
    <source>
        <dbReference type="ARBA" id="ARBA00022581"/>
    </source>
</evidence>
<dbReference type="Pfam" id="PF00541">
    <property type="entry name" value="Adeno_knob"/>
    <property type="match status" value="1"/>
</dbReference>
<keyword evidence="10" id="KW-1233">Viral attachment to host adhesion receptor</keyword>
<evidence type="ECO:0000256" key="4">
    <source>
        <dbReference type="ARBA" id="ARBA00022561"/>
    </source>
</evidence>
<keyword evidence="9" id="KW-0426">Late protein</keyword>
<feature type="domain" description="Adenoviral fibre protein knob" evidence="13">
    <location>
        <begin position="345"/>
        <end position="530"/>
    </location>
</feature>
<evidence type="ECO:0000313" key="15">
    <source>
        <dbReference type="Proteomes" id="UP000204594"/>
    </source>
</evidence>
<dbReference type="RefSeq" id="YP_009325355.1">
    <property type="nucleotide sequence ID" value="NC_031948.1"/>
</dbReference>
<keyword evidence="5" id="KW-1048">Host nucleus</keyword>
<dbReference type="PRINTS" id="PR00307">
    <property type="entry name" value="ADENOVSFIBRE"/>
</dbReference>
<dbReference type="InterPro" id="IPR000939">
    <property type="entry name" value="Adenobir_fibre_prot_rpt/shaft"/>
</dbReference>